<proteinExistence type="predicted"/>
<accession>A0AAD7BB67</accession>
<evidence type="ECO:0000313" key="1">
    <source>
        <dbReference type="EMBL" id="KAJ7615803.1"/>
    </source>
</evidence>
<reference evidence="1" key="1">
    <citation type="submission" date="2023-03" db="EMBL/GenBank/DDBJ databases">
        <title>Massive genome expansion in bonnet fungi (Mycena s.s.) driven by repeated elements and novel gene families across ecological guilds.</title>
        <authorList>
            <consortium name="Lawrence Berkeley National Laboratory"/>
            <person name="Harder C.B."/>
            <person name="Miyauchi S."/>
            <person name="Viragh M."/>
            <person name="Kuo A."/>
            <person name="Thoen E."/>
            <person name="Andreopoulos B."/>
            <person name="Lu D."/>
            <person name="Skrede I."/>
            <person name="Drula E."/>
            <person name="Henrissat B."/>
            <person name="Morin E."/>
            <person name="Kohler A."/>
            <person name="Barry K."/>
            <person name="LaButti K."/>
            <person name="Morin E."/>
            <person name="Salamov A."/>
            <person name="Lipzen A."/>
            <person name="Mereny Z."/>
            <person name="Hegedus B."/>
            <person name="Baldrian P."/>
            <person name="Stursova M."/>
            <person name="Weitz H."/>
            <person name="Taylor A."/>
            <person name="Grigoriev I.V."/>
            <person name="Nagy L.G."/>
            <person name="Martin F."/>
            <person name="Kauserud H."/>
        </authorList>
    </citation>
    <scope>NUCLEOTIDE SEQUENCE</scope>
    <source>
        <strain evidence="1">CBHHK067</strain>
    </source>
</reference>
<sequence length="65" mass="7688">MCSLQYHMVPHIKMWRPCAMSSTRKWRYMRSWSGSLDDWAACVLIVFRILLPLVRPDDTQPLGHV</sequence>
<dbReference type="AlphaFoldDB" id="A0AAD7BB67"/>
<dbReference type="EMBL" id="JARKIE010000824">
    <property type="protein sequence ID" value="KAJ7615803.1"/>
    <property type="molecule type" value="Genomic_DNA"/>
</dbReference>
<name>A0AAD7BB67_MYCRO</name>
<evidence type="ECO:0000313" key="2">
    <source>
        <dbReference type="Proteomes" id="UP001221757"/>
    </source>
</evidence>
<organism evidence="1 2">
    <name type="scientific">Mycena rosella</name>
    <name type="common">Pink bonnet</name>
    <name type="synonym">Agaricus rosellus</name>
    <dbReference type="NCBI Taxonomy" id="1033263"/>
    <lineage>
        <taxon>Eukaryota</taxon>
        <taxon>Fungi</taxon>
        <taxon>Dikarya</taxon>
        <taxon>Basidiomycota</taxon>
        <taxon>Agaricomycotina</taxon>
        <taxon>Agaricomycetes</taxon>
        <taxon>Agaricomycetidae</taxon>
        <taxon>Agaricales</taxon>
        <taxon>Marasmiineae</taxon>
        <taxon>Mycenaceae</taxon>
        <taxon>Mycena</taxon>
    </lineage>
</organism>
<gene>
    <name evidence="1" type="ORF">B0H17DRAFT_1115596</name>
</gene>
<protein>
    <submittedName>
        <fullName evidence="1">Uncharacterized protein</fullName>
    </submittedName>
</protein>
<dbReference type="Proteomes" id="UP001221757">
    <property type="component" value="Unassembled WGS sequence"/>
</dbReference>
<comment type="caution">
    <text evidence="1">The sequence shown here is derived from an EMBL/GenBank/DDBJ whole genome shotgun (WGS) entry which is preliminary data.</text>
</comment>
<keyword evidence="2" id="KW-1185">Reference proteome</keyword>